<accession>A0A0V0HMY0</accession>
<reference evidence="1" key="1">
    <citation type="submission" date="2015-12" db="EMBL/GenBank/DDBJ databases">
        <title>Gene expression during late stages of embryo sac development: a critical building block for successful pollen-pistil interactions.</title>
        <authorList>
            <person name="Liu Y."/>
            <person name="Joly V."/>
            <person name="Sabar M."/>
            <person name="Matton D.P."/>
        </authorList>
    </citation>
    <scope>NUCLEOTIDE SEQUENCE</scope>
</reference>
<evidence type="ECO:0000313" key="1">
    <source>
        <dbReference type="EMBL" id="JAP20843.1"/>
    </source>
</evidence>
<name>A0A0V0HMY0_SOLCH</name>
<sequence>MVEKVSMMNPGMDGRGSIMMRARNTMSQVLITDQVMEGKMTMMSMDQGREGKVRTRRKTQNTVLVTDAERPTLSMNQGMEEKVSMKRTLVMDEKQTLMNMDQDIEKKVSTRRKARNTALVDMGRRQTMERKRTVGMEGNQLVMGVQTTRQQRVKGTGHHLRGLVMEGLRKRTTENPAMEGVTMMMKAMVARNIRVMMTLRRMRTRRRNNVVGITTVAKTLTIEQNASTTCTTDSCLSRSYSK</sequence>
<organism evidence="1">
    <name type="scientific">Solanum chacoense</name>
    <name type="common">Chaco potato</name>
    <dbReference type="NCBI Taxonomy" id="4108"/>
    <lineage>
        <taxon>Eukaryota</taxon>
        <taxon>Viridiplantae</taxon>
        <taxon>Streptophyta</taxon>
        <taxon>Embryophyta</taxon>
        <taxon>Tracheophyta</taxon>
        <taxon>Spermatophyta</taxon>
        <taxon>Magnoliopsida</taxon>
        <taxon>eudicotyledons</taxon>
        <taxon>Gunneridae</taxon>
        <taxon>Pentapetalae</taxon>
        <taxon>asterids</taxon>
        <taxon>lamiids</taxon>
        <taxon>Solanales</taxon>
        <taxon>Solanaceae</taxon>
        <taxon>Solanoideae</taxon>
        <taxon>Solaneae</taxon>
        <taxon>Solanum</taxon>
    </lineage>
</organism>
<proteinExistence type="predicted"/>
<dbReference type="AlphaFoldDB" id="A0A0V0HMY0"/>
<dbReference type="EMBL" id="GEDG01018379">
    <property type="protein sequence ID" value="JAP20843.1"/>
    <property type="molecule type" value="Transcribed_RNA"/>
</dbReference>
<protein>
    <submittedName>
        <fullName evidence="1">Putative ovule protein</fullName>
    </submittedName>
</protein>